<dbReference type="Proteomes" id="UP001499951">
    <property type="component" value="Unassembled WGS sequence"/>
</dbReference>
<accession>A0ABN1FBY9</accession>
<proteinExistence type="predicted"/>
<dbReference type="EMBL" id="BAAADD010000013">
    <property type="protein sequence ID" value="GAA0587580.1"/>
    <property type="molecule type" value="Genomic_DNA"/>
</dbReference>
<gene>
    <name evidence="2" type="ORF">GCM10008942_40760</name>
</gene>
<reference evidence="2 3" key="1">
    <citation type="journal article" date="2019" name="Int. J. Syst. Evol. Microbiol.">
        <title>The Global Catalogue of Microorganisms (GCM) 10K type strain sequencing project: providing services to taxonomists for standard genome sequencing and annotation.</title>
        <authorList>
            <consortium name="The Broad Institute Genomics Platform"/>
            <consortium name="The Broad Institute Genome Sequencing Center for Infectious Disease"/>
            <person name="Wu L."/>
            <person name="Ma J."/>
        </authorList>
    </citation>
    <scope>NUCLEOTIDE SEQUENCE [LARGE SCALE GENOMIC DNA]</scope>
    <source>
        <strain evidence="2 3">JCM 15089</strain>
    </source>
</reference>
<dbReference type="InterPro" id="IPR055760">
    <property type="entry name" value="DUF7336"/>
</dbReference>
<feature type="domain" description="DUF7336" evidence="1">
    <location>
        <begin position="4"/>
        <end position="60"/>
    </location>
</feature>
<evidence type="ECO:0000259" key="1">
    <source>
        <dbReference type="Pfam" id="PF24024"/>
    </source>
</evidence>
<keyword evidence="3" id="KW-1185">Reference proteome</keyword>
<name>A0ABN1FBY9_9PROT</name>
<comment type="caution">
    <text evidence="2">The sequence shown here is derived from an EMBL/GenBank/DDBJ whole genome shotgun (WGS) entry which is preliminary data.</text>
</comment>
<organism evidence="2 3">
    <name type="scientific">Rhizomicrobium electricum</name>
    <dbReference type="NCBI Taxonomy" id="480070"/>
    <lineage>
        <taxon>Bacteria</taxon>
        <taxon>Pseudomonadati</taxon>
        <taxon>Pseudomonadota</taxon>
        <taxon>Alphaproteobacteria</taxon>
        <taxon>Micropepsales</taxon>
        <taxon>Micropepsaceae</taxon>
        <taxon>Rhizomicrobium</taxon>
    </lineage>
</organism>
<sequence>MEVVYVLEHTHDFDDGHEDLKIIGVFSTREKAETALERVRDQPGFRSHPDGFSIGEWMVDPTPNHLGWAEGFITVLPDGTELD</sequence>
<dbReference type="RefSeq" id="WP_166937467.1">
    <property type="nucleotide sequence ID" value="NZ_BAAADD010000013.1"/>
</dbReference>
<protein>
    <recommendedName>
        <fullName evidence="1">DUF7336 domain-containing protein</fullName>
    </recommendedName>
</protein>
<evidence type="ECO:0000313" key="2">
    <source>
        <dbReference type="EMBL" id="GAA0587580.1"/>
    </source>
</evidence>
<dbReference type="Pfam" id="PF24024">
    <property type="entry name" value="DUF7336"/>
    <property type="match status" value="1"/>
</dbReference>
<evidence type="ECO:0000313" key="3">
    <source>
        <dbReference type="Proteomes" id="UP001499951"/>
    </source>
</evidence>